<evidence type="ECO:0000259" key="2">
    <source>
        <dbReference type="PROSITE" id="PS51352"/>
    </source>
</evidence>
<evidence type="ECO:0000256" key="1">
    <source>
        <dbReference type="SAM" id="SignalP"/>
    </source>
</evidence>
<dbReference type="RefSeq" id="WP_210220147.1">
    <property type="nucleotide sequence ID" value="NZ_CP072793.1"/>
</dbReference>
<feature type="chain" id="PRO_5037998270" evidence="1">
    <location>
        <begin position="31"/>
        <end position="281"/>
    </location>
</feature>
<feature type="domain" description="Thioredoxin" evidence="2">
    <location>
        <begin position="136"/>
        <end position="275"/>
    </location>
</feature>
<dbReference type="Proteomes" id="UP000672009">
    <property type="component" value="Chromosome"/>
</dbReference>
<accession>A0A975FAZ7</accession>
<evidence type="ECO:0000313" key="3">
    <source>
        <dbReference type="EMBL" id="QTR54671.1"/>
    </source>
</evidence>
<protein>
    <submittedName>
        <fullName evidence="3">Conjugal transfer protein TraF</fullName>
    </submittedName>
</protein>
<dbReference type="PROSITE" id="PS51352">
    <property type="entry name" value="THIOREDOXIN_2"/>
    <property type="match status" value="1"/>
</dbReference>
<dbReference type="Gene3D" id="3.40.30.10">
    <property type="entry name" value="Glutaredoxin"/>
    <property type="match status" value="1"/>
</dbReference>
<dbReference type="Pfam" id="PF13728">
    <property type="entry name" value="TraF"/>
    <property type="match status" value="1"/>
</dbReference>
<dbReference type="InterPro" id="IPR039555">
    <property type="entry name" value="TraF/TrbB"/>
</dbReference>
<gene>
    <name evidence="3" type="ORF">J9260_06165</name>
</gene>
<name>A0A975FAZ7_9GAMM</name>
<dbReference type="KEGG" id="tun:J9260_06165"/>
<dbReference type="InterPro" id="IPR013766">
    <property type="entry name" value="Thioredoxin_domain"/>
</dbReference>
<sequence>MVKPLATYRLALLRLALLVVVGGWSAPALAAAQWYDDKERGWFWRELPPSPPAIKPPEEPVPVAAALPVSATIPTPVAMPQPPTATQRMEAVRAELEEAKNAAILTPTPDNLAKYLTLQEQTMNQAMLFTDMWQRVRWANPALDYAFIHPTAAGGVRVDRQLTRAEQKAAVQAVAKDNGLFFFFKRNCPFCDEQGRILQAVANEYRMTIMPISLDGSTNPYFPNAKPDNGIAAKMGVQDAPALFIVNPDTKESLPLGYGVIPLDEIETRIRRLLTMQPGVY</sequence>
<feature type="signal peptide" evidence="1">
    <location>
        <begin position="1"/>
        <end position="30"/>
    </location>
</feature>
<proteinExistence type="predicted"/>
<keyword evidence="4" id="KW-1185">Reference proteome</keyword>
<evidence type="ECO:0000313" key="4">
    <source>
        <dbReference type="Proteomes" id="UP000672009"/>
    </source>
</evidence>
<reference evidence="3" key="1">
    <citation type="submission" date="2021-04" db="EMBL/GenBank/DDBJ databases">
        <title>Genomics, taxonomy and metabolism of representatives of sulfur bacteria of the genus Thiothrix: Thiothrix fructosivorans QT, Thiothrix unzii A1T and three new species, Thiothrix subterranea sp. nov., Thiothrix litoralis sp. nov. and 'Candidatus Thiothrix anitrata' sp. nov.</title>
        <authorList>
            <person name="Ravin N.V."/>
            <person name="Smolyakov D."/>
            <person name="Rudenko T.S."/>
            <person name="Mardanov A.V."/>
            <person name="Beletsky A.V."/>
            <person name="Markov N.D."/>
            <person name="Fomenkov A.I."/>
            <person name="Roberts R.J."/>
            <person name="Karnachuk O.V."/>
            <person name="Novikov A."/>
            <person name="Grabovich M.Y."/>
        </authorList>
    </citation>
    <scope>NUCLEOTIDE SEQUENCE</scope>
    <source>
        <strain evidence="3">A1</strain>
    </source>
</reference>
<dbReference type="AlphaFoldDB" id="A0A975FAZ7"/>
<dbReference type="InterPro" id="IPR036249">
    <property type="entry name" value="Thioredoxin-like_sf"/>
</dbReference>
<organism evidence="3 4">
    <name type="scientific">Thiothrix unzii</name>
    <dbReference type="NCBI Taxonomy" id="111769"/>
    <lineage>
        <taxon>Bacteria</taxon>
        <taxon>Pseudomonadati</taxon>
        <taxon>Pseudomonadota</taxon>
        <taxon>Gammaproteobacteria</taxon>
        <taxon>Thiotrichales</taxon>
        <taxon>Thiotrichaceae</taxon>
        <taxon>Thiothrix</taxon>
    </lineage>
</organism>
<dbReference type="EMBL" id="CP072793">
    <property type="protein sequence ID" value="QTR54671.1"/>
    <property type="molecule type" value="Genomic_DNA"/>
</dbReference>
<dbReference type="SUPFAM" id="SSF52833">
    <property type="entry name" value="Thioredoxin-like"/>
    <property type="match status" value="1"/>
</dbReference>
<keyword evidence="1" id="KW-0732">Signal</keyword>